<protein>
    <submittedName>
        <fullName evidence="1">Uncharacterized protein</fullName>
    </submittedName>
</protein>
<accession>A0A4D6XCA4</accession>
<dbReference type="OrthoDB" id="8373799at2"/>
<organism evidence="1 2">
    <name type="scientific">Pseudomonas putida</name>
    <name type="common">Arthrobacter siderocapsulatus</name>
    <dbReference type="NCBI Taxonomy" id="303"/>
    <lineage>
        <taxon>Bacteria</taxon>
        <taxon>Pseudomonadati</taxon>
        <taxon>Pseudomonadota</taxon>
        <taxon>Gammaproteobacteria</taxon>
        <taxon>Pseudomonadales</taxon>
        <taxon>Pseudomonadaceae</taxon>
        <taxon>Pseudomonas</taxon>
    </lineage>
</organism>
<dbReference type="Proteomes" id="UP000298551">
    <property type="component" value="Chromosome"/>
</dbReference>
<gene>
    <name evidence="1" type="ORF">E6B08_19130</name>
</gene>
<name>A0A4D6XCA4_PSEPU</name>
<sequence>MIINLSPVRMDEKLETSLSGEALTLNGEVFDFAPLEDGATLPQEAIISKWIAGPVERVGGELRLTIILPHGPTAPETTRYPQPLIVRGDGAISLPIYDIPQQAVTLIDKEEQQ</sequence>
<dbReference type="EMBL" id="CP039371">
    <property type="protein sequence ID" value="QCI13347.1"/>
    <property type="molecule type" value="Genomic_DNA"/>
</dbReference>
<reference evidence="2" key="1">
    <citation type="submission" date="2019-04" db="EMBL/GenBank/DDBJ databases">
        <title>Genome sequence of Pseudomonas putida 1290, an auxin catabolizing strain.</title>
        <authorList>
            <person name="Laird T.S."/>
            <person name="Leveau J.H.J."/>
        </authorList>
    </citation>
    <scope>NUCLEOTIDE SEQUENCE [LARGE SCALE GENOMIC DNA]</scope>
    <source>
        <strain evidence="2">1290</strain>
    </source>
</reference>
<evidence type="ECO:0000313" key="1">
    <source>
        <dbReference type="EMBL" id="QCI13347.1"/>
    </source>
</evidence>
<dbReference type="AlphaFoldDB" id="A0A4D6XCA4"/>
<proteinExistence type="predicted"/>
<evidence type="ECO:0000313" key="2">
    <source>
        <dbReference type="Proteomes" id="UP000298551"/>
    </source>
</evidence>